<organism evidence="1 2">
    <name type="scientific">Catharanthus roseus</name>
    <name type="common">Madagascar periwinkle</name>
    <name type="synonym">Vinca rosea</name>
    <dbReference type="NCBI Taxonomy" id="4058"/>
    <lineage>
        <taxon>Eukaryota</taxon>
        <taxon>Viridiplantae</taxon>
        <taxon>Streptophyta</taxon>
        <taxon>Embryophyta</taxon>
        <taxon>Tracheophyta</taxon>
        <taxon>Spermatophyta</taxon>
        <taxon>Magnoliopsida</taxon>
        <taxon>eudicotyledons</taxon>
        <taxon>Gunneridae</taxon>
        <taxon>Pentapetalae</taxon>
        <taxon>asterids</taxon>
        <taxon>lamiids</taxon>
        <taxon>Gentianales</taxon>
        <taxon>Apocynaceae</taxon>
        <taxon>Rauvolfioideae</taxon>
        <taxon>Vinceae</taxon>
        <taxon>Catharanthinae</taxon>
        <taxon>Catharanthus</taxon>
    </lineage>
</organism>
<evidence type="ECO:0000313" key="1">
    <source>
        <dbReference type="EMBL" id="KAI5676052.1"/>
    </source>
</evidence>
<accession>A0ACC0BTY5</accession>
<protein>
    <submittedName>
        <fullName evidence="1">Uncharacterized protein</fullName>
    </submittedName>
</protein>
<sequence length="150" mass="17462">MENERNLDYHIYKTISFFTPTSYLCLKHFLMGIKLNSFALIFYRIFLEHSWPWTSMLGGNHTMEFDEQGDIVGKELSLCHRDSLISLFLNPSLLSREVSYVELKCLFYFFGGDLILLVPYTSIYLSSHAFLEDPLLNNVFLIKGPMDISL</sequence>
<proteinExistence type="predicted"/>
<name>A0ACC0BTY5_CATRO</name>
<comment type="caution">
    <text evidence="1">The sequence shown here is derived from an EMBL/GenBank/DDBJ whole genome shotgun (WGS) entry which is preliminary data.</text>
</comment>
<reference evidence="2" key="1">
    <citation type="journal article" date="2023" name="Nat. Plants">
        <title>Single-cell RNA sequencing provides a high-resolution roadmap for understanding the multicellular compartmentation of specialized metabolism.</title>
        <authorList>
            <person name="Sun S."/>
            <person name="Shen X."/>
            <person name="Li Y."/>
            <person name="Li Y."/>
            <person name="Wang S."/>
            <person name="Li R."/>
            <person name="Zhang H."/>
            <person name="Shen G."/>
            <person name="Guo B."/>
            <person name="Wei J."/>
            <person name="Xu J."/>
            <person name="St-Pierre B."/>
            <person name="Chen S."/>
            <person name="Sun C."/>
        </authorList>
    </citation>
    <scope>NUCLEOTIDE SEQUENCE [LARGE SCALE GENOMIC DNA]</scope>
</reference>
<gene>
    <name evidence="1" type="ORF">M9H77_07002</name>
</gene>
<keyword evidence="2" id="KW-1185">Reference proteome</keyword>
<evidence type="ECO:0000313" key="2">
    <source>
        <dbReference type="Proteomes" id="UP001060085"/>
    </source>
</evidence>
<dbReference type="Proteomes" id="UP001060085">
    <property type="component" value="Linkage Group LG02"/>
</dbReference>
<dbReference type="EMBL" id="CM044702">
    <property type="protein sequence ID" value="KAI5676052.1"/>
    <property type="molecule type" value="Genomic_DNA"/>
</dbReference>